<sequence>MGDGHAAESAMARYTAHRERVFLASIPRRSHAGSAPPTYMVGVYHDVEQSYEGHAQHWVWRTTYRSRSSGGLGEDLGRIPWWFQASFMLEGGAKNAGYDQEGDCITNIHDVGLVQDIVLGVSIFPEVAEEKEAEFISSTLRKDYGPSLQYGRYVPAPYASKILKQRVQLIAKDPTRVASGLRIEVLPEEARKRVVVKYEGDFENARERLSCAMVVASLAT</sequence>
<dbReference type="AlphaFoldDB" id="A0A8K0HS74"/>
<evidence type="ECO:0000313" key="1">
    <source>
        <dbReference type="EMBL" id="KAF3457464.1"/>
    </source>
</evidence>
<gene>
    <name evidence="1" type="ORF">FNV43_RR02122</name>
</gene>
<protein>
    <submittedName>
        <fullName evidence="1">Uncharacterized protein</fullName>
    </submittedName>
</protein>
<comment type="caution">
    <text evidence="1">The sequence shown here is derived from an EMBL/GenBank/DDBJ whole genome shotgun (WGS) entry which is preliminary data.</text>
</comment>
<proteinExistence type="predicted"/>
<dbReference type="Proteomes" id="UP000796880">
    <property type="component" value="Unassembled WGS sequence"/>
</dbReference>
<accession>A0A8K0HS74</accession>
<dbReference type="EMBL" id="VOIH02000001">
    <property type="protein sequence ID" value="KAF3457464.1"/>
    <property type="molecule type" value="Genomic_DNA"/>
</dbReference>
<keyword evidence="2" id="KW-1185">Reference proteome</keyword>
<name>A0A8K0HS74_9ROSA</name>
<reference evidence="1" key="1">
    <citation type="submission" date="2020-03" db="EMBL/GenBank/DDBJ databases">
        <title>A high-quality chromosome-level genome assembly of a woody plant with both climbing and erect habits, Rhamnella rubrinervis.</title>
        <authorList>
            <person name="Lu Z."/>
            <person name="Yang Y."/>
            <person name="Zhu X."/>
            <person name="Sun Y."/>
        </authorList>
    </citation>
    <scope>NUCLEOTIDE SEQUENCE</scope>
    <source>
        <strain evidence="1">BYM</strain>
        <tissue evidence="1">Leaf</tissue>
    </source>
</reference>
<organism evidence="1 2">
    <name type="scientific">Rhamnella rubrinervis</name>
    <dbReference type="NCBI Taxonomy" id="2594499"/>
    <lineage>
        <taxon>Eukaryota</taxon>
        <taxon>Viridiplantae</taxon>
        <taxon>Streptophyta</taxon>
        <taxon>Embryophyta</taxon>
        <taxon>Tracheophyta</taxon>
        <taxon>Spermatophyta</taxon>
        <taxon>Magnoliopsida</taxon>
        <taxon>eudicotyledons</taxon>
        <taxon>Gunneridae</taxon>
        <taxon>Pentapetalae</taxon>
        <taxon>rosids</taxon>
        <taxon>fabids</taxon>
        <taxon>Rosales</taxon>
        <taxon>Rhamnaceae</taxon>
        <taxon>rhamnoid group</taxon>
        <taxon>Rhamneae</taxon>
        <taxon>Rhamnella</taxon>
    </lineage>
</organism>
<evidence type="ECO:0000313" key="2">
    <source>
        <dbReference type="Proteomes" id="UP000796880"/>
    </source>
</evidence>